<organism evidence="14 15">
    <name type="scientific">Venustampulla echinocandica</name>
    <dbReference type="NCBI Taxonomy" id="2656787"/>
    <lineage>
        <taxon>Eukaryota</taxon>
        <taxon>Fungi</taxon>
        <taxon>Dikarya</taxon>
        <taxon>Ascomycota</taxon>
        <taxon>Pezizomycotina</taxon>
        <taxon>Leotiomycetes</taxon>
        <taxon>Helotiales</taxon>
        <taxon>Pleuroascaceae</taxon>
        <taxon>Venustampulla</taxon>
    </lineage>
</organism>
<dbReference type="Proteomes" id="UP000254866">
    <property type="component" value="Unassembled WGS sequence"/>
</dbReference>
<dbReference type="RefSeq" id="XP_031866469.1">
    <property type="nucleotide sequence ID" value="XM_032017038.1"/>
</dbReference>
<dbReference type="PANTHER" id="PTHR33112">
    <property type="entry name" value="DOMAIN PROTEIN, PUTATIVE-RELATED"/>
    <property type="match status" value="1"/>
</dbReference>
<evidence type="ECO:0000313" key="14">
    <source>
        <dbReference type="EMBL" id="RDL32976.1"/>
    </source>
</evidence>
<dbReference type="GO" id="GO:0009085">
    <property type="term" value="P:lysine biosynthetic process"/>
    <property type="evidence" value="ECO:0007669"/>
    <property type="project" value="UniProtKB-KW"/>
</dbReference>
<evidence type="ECO:0000256" key="9">
    <source>
        <dbReference type="ARBA" id="ARBA00023154"/>
    </source>
</evidence>
<protein>
    <recommendedName>
        <fullName evidence="5">Saccharopine dehydrogenase [NAD(+), L-lysine-forming]</fullName>
        <ecNumber evidence="4">1.5.1.7</ecNumber>
    </recommendedName>
    <alternativeName>
        <fullName evidence="11">Lysine--2-oxoglutarate reductase</fullName>
    </alternativeName>
</protein>
<dbReference type="SMART" id="SM01003">
    <property type="entry name" value="AlaDh_PNT_N"/>
    <property type="match status" value="1"/>
</dbReference>
<dbReference type="Gene3D" id="3.40.50.720">
    <property type="entry name" value="NAD(P)-binding Rossmann-like Domain"/>
    <property type="match status" value="1"/>
</dbReference>
<dbReference type="FunFam" id="3.40.50.720:FF:000217">
    <property type="entry name" value="Saccharopine dehydrogenase [NAD(+), L-lysine-forming]"/>
    <property type="match status" value="1"/>
</dbReference>
<evidence type="ECO:0000256" key="7">
    <source>
        <dbReference type="ARBA" id="ARBA00023002"/>
    </source>
</evidence>
<comment type="catalytic activity">
    <reaction evidence="12">
        <text>L-saccharopine + NAD(+) + H2O = L-lysine + 2-oxoglutarate + NADH + H(+)</text>
        <dbReference type="Rhea" id="RHEA:12440"/>
        <dbReference type="ChEBI" id="CHEBI:15377"/>
        <dbReference type="ChEBI" id="CHEBI:15378"/>
        <dbReference type="ChEBI" id="CHEBI:16810"/>
        <dbReference type="ChEBI" id="CHEBI:32551"/>
        <dbReference type="ChEBI" id="CHEBI:57540"/>
        <dbReference type="ChEBI" id="CHEBI:57945"/>
        <dbReference type="ChEBI" id="CHEBI:57951"/>
        <dbReference type="EC" id="1.5.1.7"/>
    </reaction>
</comment>
<dbReference type="EMBL" id="NPIC01000009">
    <property type="protein sequence ID" value="RDL32976.1"/>
    <property type="molecule type" value="Genomic_DNA"/>
</dbReference>
<dbReference type="AlphaFoldDB" id="A0A370TE72"/>
<dbReference type="OrthoDB" id="4062651at2759"/>
<comment type="subunit">
    <text evidence="3">Monomer.</text>
</comment>
<feature type="domain" description="Alanine dehydrogenase/pyridine nucleotide transhydrogenase N-terminal" evidence="13">
    <location>
        <begin position="9"/>
        <end position="141"/>
    </location>
</feature>
<dbReference type="CDD" id="cd12188">
    <property type="entry name" value="SDH"/>
    <property type="match status" value="1"/>
</dbReference>
<keyword evidence="6" id="KW-0028">Amino-acid biosynthesis</keyword>
<evidence type="ECO:0000256" key="2">
    <source>
        <dbReference type="ARBA" id="ARBA00005689"/>
    </source>
</evidence>
<evidence type="ECO:0000313" key="15">
    <source>
        <dbReference type="Proteomes" id="UP000254866"/>
    </source>
</evidence>
<dbReference type="GeneID" id="43601264"/>
<dbReference type="Pfam" id="PF06985">
    <property type="entry name" value="HET"/>
    <property type="match status" value="1"/>
</dbReference>
<keyword evidence="9" id="KW-0457">Lysine biosynthesis</keyword>
<dbReference type="InterPro" id="IPR027281">
    <property type="entry name" value="Lys1"/>
</dbReference>
<evidence type="ECO:0000256" key="3">
    <source>
        <dbReference type="ARBA" id="ARBA00011245"/>
    </source>
</evidence>
<comment type="similarity">
    <text evidence="2">Belongs to the AlaDH/PNT family.</text>
</comment>
<dbReference type="PANTHER" id="PTHR33112:SF10">
    <property type="entry name" value="TOL"/>
    <property type="match status" value="1"/>
</dbReference>
<evidence type="ECO:0000256" key="5">
    <source>
        <dbReference type="ARBA" id="ARBA00021221"/>
    </source>
</evidence>
<evidence type="ECO:0000256" key="4">
    <source>
        <dbReference type="ARBA" id="ARBA00012847"/>
    </source>
</evidence>
<dbReference type="InterPro" id="IPR007886">
    <property type="entry name" value="AlaDH/PNT_N"/>
</dbReference>
<dbReference type="InterPro" id="IPR010730">
    <property type="entry name" value="HET"/>
</dbReference>
<name>A0A370TE72_9HELO</name>
<evidence type="ECO:0000259" key="13">
    <source>
        <dbReference type="SMART" id="SM01003"/>
    </source>
</evidence>
<proteinExistence type="inferred from homology"/>
<dbReference type="GO" id="GO:0004754">
    <property type="term" value="F:saccharopine dehydrogenase (NAD+, L-lysine-forming) activity"/>
    <property type="evidence" value="ECO:0007669"/>
    <property type="project" value="UniProtKB-EC"/>
</dbReference>
<sequence>MSTKHTILHLRSEQNPLEHRSALTPSTTKALICAGYEVHVERSPKDPSRKRIYDDDEFERVGAKLVDDQSWSKTPRDHIIIGLKLEPESFPLVNTHVQFAHCYKGQAGWQDVLSRFRRGGGTLLDLEFLQLADGSRVAEFAYYKALVGSAWAIKTWKWQLDHPGEQLPGVESFTQGRGYYLNEDEMLEQLRTDLRLGIKKAGRAPKVLVMGCLGRSGVGAVDLFLRAGLDNSQILKWDLAEVCMGGPFLDIVESDIFVNCAYLSSGSPFLDAHSLACPWRKLSVICDVSFDAANPDNLIPVYKVSTTSTSSTILVDVKGGPPLSVISIDHLSSLLPRESSEQLSITLLPYLLQLEDWKNNEVWSRAEKLFREKAATLPPDQVGASRRSISQRMEPQRLTDEFWAHHSFKDEERQRWDVDNLGEFDEFDQWERRLWEWERRWDVRLDEYGHWIYDDPDNKFAKAYFESTKLALSTAFETLENTYLCRACKDIFSFDRQFTLSELQDPNNNCQLCKLLCDCLLSRYDPKGDTFHLKRSGSFLKNTQDEKRILGLLSHPALPVNNNNIVQVGVPNLYSIASPFLGGGSPYFELLRQWLKDCDEHHGNCAVVQARCKPTRVLFVGNTDPNKVKLCEPTSPIDYIALSHCWGKPSDEDKKNYSTTSTNYKARLDEFPLNHLPKTFRDAVHVTRELGMKYLWIDSLCIIQGDNGDWEKESKQMQNIFASAYCTIAASSATSWDEGFLKRESGHNSIRIKDIYGQQISISDNIDDFENDVEKAQLNQRGWVVQERVLSRRIIHFTEKNSYWECGEGVRCENFAKLKCLSGRHHFLLDPRFPNRLRDSGYHRSVDFLQFLFQKYAKCGLTKKSDREDAIYSLMKHMETAFRTTYRYGTFRIFLHRLLLWHRSDEEIPGNVHKHYEDQLPSWTWMTYAGIAFPQIVHLKLADIQYDGKDALRVRVRSFRNCKVKKEERQYRILNDVSEKIGEVWFDETDSNFGHCVVVGMEDDAEADADKTYWILIIKRGKGFKGGSKSWFKRVGIGKVKALYVSKGGDDGRLM</sequence>
<dbReference type="SUPFAM" id="SSF52283">
    <property type="entry name" value="Formate/glycerate dehydrogenase catalytic domain-like"/>
    <property type="match status" value="1"/>
</dbReference>
<keyword evidence="15" id="KW-1185">Reference proteome</keyword>
<evidence type="ECO:0000256" key="6">
    <source>
        <dbReference type="ARBA" id="ARBA00022605"/>
    </source>
</evidence>
<keyword evidence="10" id="KW-1015">Disulfide bond</keyword>
<evidence type="ECO:0000256" key="8">
    <source>
        <dbReference type="ARBA" id="ARBA00023027"/>
    </source>
</evidence>
<comment type="pathway">
    <text evidence="1">Amino-acid biosynthesis; L-lysine biosynthesis via AAA pathway; L-lysine from L-alpha-aminoadipate (fungal route): step 3/3.</text>
</comment>
<evidence type="ECO:0000256" key="12">
    <source>
        <dbReference type="ARBA" id="ARBA00047860"/>
    </source>
</evidence>
<keyword evidence="7" id="KW-0560">Oxidoreductase</keyword>
<comment type="caution">
    <text evidence="14">The sequence shown here is derived from an EMBL/GenBank/DDBJ whole genome shotgun (WGS) entry which is preliminary data.</text>
</comment>
<dbReference type="STRING" id="2656787.A0A370TE72"/>
<dbReference type="EC" id="1.5.1.7" evidence="4"/>
<accession>A0A370TE72</accession>
<gene>
    <name evidence="14" type="ORF">BP5553_08415</name>
</gene>
<reference evidence="14 15" key="1">
    <citation type="journal article" date="2018" name="IMA Fungus">
        <title>IMA Genome-F 9: Draft genome sequence of Annulohypoxylon stygium, Aspergillus mulundensis, Berkeleyomyces basicola (syn. Thielaviopsis basicola), Ceratocystis smalleyi, two Cercospora beticola strains, Coleophoma cylindrospora, Fusarium fracticaudum, Phialophora cf. hyalina, and Morchella septimelata.</title>
        <authorList>
            <person name="Wingfield B.D."/>
            <person name="Bills G.F."/>
            <person name="Dong Y."/>
            <person name="Huang W."/>
            <person name="Nel W.J."/>
            <person name="Swalarsk-Parry B.S."/>
            <person name="Vaghefi N."/>
            <person name="Wilken P.M."/>
            <person name="An Z."/>
            <person name="de Beer Z.W."/>
            <person name="De Vos L."/>
            <person name="Chen L."/>
            <person name="Duong T.A."/>
            <person name="Gao Y."/>
            <person name="Hammerbacher A."/>
            <person name="Kikkert J.R."/>
            <person name="Li Y."/>
            <person name="Li H."/>
            <person name="Li K."/>
            <person name="Li Q."/>
            <person name="Liu X."/>
            <person name="Ma X."/>
            <person name="Naidoo K."/>
            <person name="Pethybridge S.J."/>
            <person name="Sun J."/>
            <person name="Steenkamp E.T."/>
            <person name="van der Nest M.A."/>
            <person name="van Wyk S."/>
            <person name="Wingfield M.J."/>
            <person name="Xiong C."/>
            <person name="Yue Q."/>
            <person name="Zhang X."/>
        </authorList>
    </citation>
    <scope>NUCLEOTIDE SEQUENCE [LARGE SCALE GENOMIC DNA]</scope>
    <source>
        <strain evidence="14 15">BP 5553</strain>
    </source>
</reference>
<keyword evidence="8" id="KW-0520">NAD</keyword>
<dbReference type="Pfam" id="PF05222">
    <property type="entry name" value="AlaDh_PNT_N"/>
    <property type="match status" value="1"/>
</dbReference>
<evidence type="ECO:0000256" key="10">
    <source>
        <dbReference type="ARBA" id="ARBA00023157"/>
    </source>
</evidence>
<evidence type="ECO:0000256" key="11">
    <source>
        <dbReference type="ARBA" id="ARBA00033228"/>
    </source>
</evidence>
<evidence type="ECO:0000256" key="1">
    <source>
        <dbReference type="ARBA" id="ARBA00004884"/>
    </source>
</evidence>